<organism evidence="3 4">
    <name type="scientific">Trichoderma ghanense</name>
    <dbReference type="NCBI Taxonomy" id="65468"/>
    <lineage>
        <taxon>Eukaryota</taxon>
        <taxon>Fungi</taxon>
        <taxon>Dikarya</taxon>
        <taxon>Ascomycota</taxon>
        <taxon>Pezizomycotina</taxon>
        <taxon>Sordariomycetes</taxon>
        <taxon>Hypocreomycetidae</taxon>
        <taxon>Hypocreales</taxon>
        <taxon>Hypocreaceae</taxon>
        <taxon>Trichoderma</taxon>
    </lineage>
</organism>
<dbReference type="Gene3D" id="3.30.70.100">
    <property type="match status" value="1"/>
</dbReference>
<feature type="domain" description="EthD" evidence="2">
    <location>
        <begin position="14"/>
        <end position="130"/>
    </location>
</feature>
<dbReference type="GeneID" id="300579838"/>
<accession>A0ABY2GVV9</accession>
<evidence type="ECO:0000313" key="4">
    <source>
        <dbReference type="Proteomes" id="UP001642720"/>
    </source>
</evidence>
<dbReference type="InterPro" id="IPR009799">
    <property type="entry name" value="EthD_dom"/>
</dbReference>
<dbReference type="Pfam" id="PF07110">
    <property type="entry name" value="EthD"/>
    <property type="match status" value="1"/>
</dbReference>
<dbReference type="InterPro" id="IPR011008">
    <property type="entry name" value="Dimeric_a/b-barrel"/>
</dbReference>
<gene>
    <name evidence="3" type="ORF">CCMA1212_008247</name>
</gene>
<evidence type="ECO:0000313" key="3">
    <source>
        <dbReference type="EMBL" id="TFA99838.1"/>
    </source>
</evidence>
<reference evidence="3 4" key="1">
    <citation type="submission" date="2018-01" db="EMBL/GenBank/DDBJ databases">
        <title>Genome characterization of the sugarcane-associated fungus Trichoderma ghanense CCMA-1212 and their application in lignocelulose bioconversion.</title>
        <authorList>
            <person name="Steindorff A.S."/>
            <person name="Mendes T.D."/>
            <person name="Vilela E.S.D."/>
            <person name="Rodrigues D.S."/>
            <person name="Formighieri E.F."/>
            <person name="Melo I.S."/>
            <person name="Favaro L.C.L."/>
        </authorList>
    </citation>
    <scope>NUCLEOTIDE SEQUENCE [LARGE SCALE GENOMIC DNA]</scope>
    <source>
        <strain evidence="3 4">CCMA-1212</strain>
    </source>
</reference>
<comment type="caution">
    <text evidence="3">The sequence shown here is derived from an EMBL/GenBank/DDBJ whole genome shotgun (WGS) entry which is preliminary data.</text>
</comment>
<protein>
    <recommendedName>
        <fullName evidence="2">EthD domain-containing protein</fullName>
    </recommendedName>
</protein>
<evidence type="ECO:0000256" key="1">
    <source>
        <dbReference type="ARBA" id="ARBA00005986"/>
    </source>
</evidence>
<dbReference type="SUPFAM" id="SSF54909">
    <property type="entry name" value="Dimeric alpha+beta barrel"/>
    <property type="match status" value="1"/>
</dbReference>
<comment type="similarity">
    <text evidence="1">Belongs to the tpcK family.</text>
</comment>
<evidence type="ECO:0000259" key="2">
    <source>
        <dbReference type="Pfam" id="PF07110"/>
    </source>
</evidence>
<dbReference type="RefSeq" id="XP_073556040.1">
    <property type="nucleotide sequence ID" value="XM_073705388.1"/>
</dbReference>
<dbReference type="EMBL" id="PPTA01000012">
    <property type="protein sequence ID" value="TFA99838.1"/>
    <property type="molecule type" value="Genomic_DNA"/>
</dbReference>
<keyword evidence="4" id="KW-1185">Reference proteome</keyword>
<dbReference type="Proteomes" id="UP001642720">
    <property type="component" value="Unassembled WGS sequence"/>
</dbReference>
<sequence>MSSSLYLVGFVKRRPDLTQEQFYTYWRNVHAPKIAYWAKKHGITGYTQVSIFILGFSVALTQGTHVHTQVHTSNVLRQSLTVTPLPVTVMDYDGAVIWEIASMEHYMSAFDDPYYVNVIAPDEYNFLDKSKETAMVTLGNVHHVVAGGEALIDFSGEESLNAE</sequence>
<name>A0ABY2GVV9_9HYPO</name>
<proteinExistence type="inferred from homology"/>